<evidence type="ECO:0000313" key="11">
    <source>
        <dbReference type="Proteomes" id="UP000003704"/>
    </source>
</evidence>
<dbReference type="AlphaFoldDB" id="I8I3V7"/>
<proteinExistence type="inferred from homology"/>
<reference evidence="10 11" key="1">
    <citation type="journal article" date="2012" name="J. Bacteriol.">
        <title>Genome Sequence of n-Alkane-Degrading Hydrocarboniphaga effusa Strain AP103T (ATCC BAA-332T).</title>
        <authorList>
            <person name="Chang H.K."/>
            <person name="Zylstra G.J."/>
            <person name="Chae J.C."/>
        </authorList>
    </citation>
    <scope>NUCLEOTIDE SEQUENCE [LARGE SCALE GENOMIC DNA]</scope>
    <source>
        <strain evidence="10 11">AP103</strain>
    </source>
</reference>
<accession>I8I3V7</accession>
<evidence type="ECO:0000259" key="8">
    <source>
        <dbReference type="Pfam" id="PF02770"/>
    </source>
</evidence>
<evidence type="ECO:0000256" key="2">
    <source>
        <dbReference type="ARBA" id="ARBA00009347"/>
    </source>
</evidence>
<evidence type="ECO:0000259" key="7">
    <source>
        <dbReference type="Pfam" id="PF00441"/>
    </source>
</evidence>
<keyword evidence="3 6" id="KW-0285">Flavoprotein</keyword>
<feature type="domain" description="Acyl-CoA dehydrogenase/oxidase C-terminal" evidence="7">
    <location>
        <begin position="229"/>
        <end position="367"/>
    </location>
</feature>
<dbReference type="InterPro" id="IPR037069">
    <property type="entry name" value="AcylCoA_DH/ox_N_sf"/>
</dbReference>
<keyword evidence="5 6" id="KW-0560">Oxidoreductase</keyword>
<dbReference type="OrthoDB" id="9769473at2"/>
<dbReference type="Proteomes" id="UP000003704">
    <property type="component" value="Unassembled WGS sequence"/>
</dbReference>
<keyword evidence="4 6" id="KW-0274">FAD</keyword>
<dbReference type="PANTHER" id="PTHR43884:SF20">
    <property type="entry name" value="ACYL-COA DEHYDROGENASE FADE28"/>
    <property type="match status" value="1"/>
</dbReference>
<feature type="domain" description="Acyl-CoA oxidase/dehydrogenase middle" evidence="8">
    <location>
        <begin position="131"/>
        <end position="207"/>
    </location>
</feature>
<dbReference type="PANTHER" id="PTHR43884">
    <property type="entry name" value="ACYL-COA DEHYDROGENASE"/>
    <property type="match status" value="1"/>
</dbReference>
<organism evidence="10 11">
    <name type="scientific">Hydrocarboniphaga effusa AP103</name>
    <dbReference type="NCBI Taxonomy" id="1172194"/>
    <lineage>
        <taxon>Bacteria</taxon>
        <taxon>Pseudomonadati</taxon>
        <taxon>Pseudomonadota</taxon>
        <taxon>Gammaproteobacteria</taxon>
        <taxon>Nevskiales</taxon>
        <taxon>Nevskiaceae</taxon>
        <taxon>Hydrocarboniphaga</taxon>
    </lineage>
</organism>
<evidence type="ECO:0008006" key="12">
    <source>
        <dbReference type="Google" id="ProtNLM"/>
    </source>
</evidence>
<evidence type="ECO:0000313" key="10">
    <source>
        <dbReference type="EMBL" id="EIT70801.1"/>
    </source>
</evidence>
<dbReference type="InterPro" id="IPR013786">
    <property type="entry name" value="AcylCoA_DH/ox_N"/>
</dbReference>
<dbReference type="EMBL" id="AKGD01000001">
    <property type="protein sequence ID" value="EIT70801.1"/>
    <property type="molecule type" value="Genomic_DNA"/>
</dbReference>
<evidence type="ECO:0000256" key="4">
    <source>
        <dbReference type="ARBA" id="ARBA00022827"/>
    </source>
</evidence>
<dbReference type="InterPro" id="IPR006091">
    <property type="entry name" value="Acyl-CoA_Oxase/DH_mid-dom"/>
</dbReference>
<keyword evidence="11" id="KW-1185">Reference proteome</keyword>
<dbReference type="Pfam" id="PF02770">
    <property type="entry name" value="Acyl-CoA_dh_M"/>
    <property type="match status" value="1"/>
</dbReference>
<dbReference type="CDD" id="cd00567">
    <property type="entry name" value="ACAD"/>
    <property type="match status" value="1"/>
</dbReference>
<dbReference type="STRING" id="1172194.WQQ_09380"/>
<dbReference type="InterPro" id="IPR046373">
    <property type="entry name" value="Acyl-CoA_Oxase/DH_mid-dom_sf"/>
</dbReference>
<comment type="cofactor">
    <cofactor evidence="1 6">
        <name>FAD</name>
        <dbReference type="ChEBI" id="CHEBI:57692"/>
    </cofactor>
</comment>
<dbReference type="InterPro" id="IPR036250">
    <property type="entry name" value="AcylCo_DH-like_C"/>
</dbReference>
<dbReference type="SUPFAM" id="SSF56645">
    <property type="entry name" value="Acyl-CoA dehydrogenase NM domain-like"/>
    <property type="match status" value="1"/>
</dbReference>
<dbReference type="SUPFAM" id="SSF47203">
    <property type="entry name" value="Acyl-CoA dehydrogenase C-terminal domain-like"/>
    <property type="match status" value="1"/>
</dbReference>
<evidence type="ECO:0000256" key="5">
    <source>
        <dbReference type="ARBA" id="ARBA00023002"/>
    </source>
</evidence>
<gene>
    <name evidence="10" type="ORF">WQQ_09380</name>
</gene>
<dbReference type="InterPro" id="IPR009100">
    <property type="entry name" value="AcylCoA_DH/oxidase_NM_dom_sf"/>
</dbReference>
<dbReference type="Gene3D" id="2.40.110.10">
    <property type="entry name" value="Butyryl-CoA Dehydrogenase, subunit A, domain 2"/>
    <property type="match status" value="1"/>
</dbReference>
<dbReference type="GO" id="GO:0050660">
    <property type="term" value="F:flavin adenine dinucleotide binding"/>
    <property type="evidence" value="ECO:0007669"/>
    <property type="project" value="InterPro"/>
</dbReference>
<feature type="domain" description="Acyl-CoA dehydrogenase/oxidase N-terminal" evidence="9">
    <location>
        <begin position="6"/>
        <end position="81"/>
    </location>
</feature>
<comment type="caution">
    <text evidence="10">The sequence shown here is derived from an EMBL/GenBank/DDBJ whole genome shotgun (WGS) entry which is preliminary data.</text>
</comment>
<sequence>MDFTLSEEQTMLQDSVRRYAERDCELETRRDLIAKGGFDAKRWSAIAEMGWLAAGLSEQHGGFGGGLLDEAVLLEEVGRGLVPEPLRDCGLLPARLLAAHEDLLAPLLAGEVVYAIAHGEDAARGRASWVEARAERSAGNYRLGGRKTRVLGGAAAQRFLVSARVAGDADATEGLGLFLVERGSAGLNVRDYRLVDGTPACDLEFDALELPPSALLDAEAGAAIAGLMQGAAVGACAEMVGAMEQAIWIARDYLRTRKQFGVVIGSFQALQHRMADCHMALEQARSMLYRALSFVDGDASARAVAISAAKAQVGRSAQFVAAQTVQLHGGIGVTDEYIIGHYFKRLLVLEACYGSSAFHLGEVARSLREAA</sequence>
<evidence type="ECO:0000256" key="1">
    <source>
        <dbReference type="ARBA" id="ARBA00001974"/>
    </source>
</evidence>
<evidence type="ECO:0000256" key="6">
    <source>
        <dbReference type="RuleBase" id="RU362125"/>
    </source>
</evidence>
<dbReference type="PATRIC" id="fig|1172194.4.peg.898"/>
<dbReference type="Gene3D" id="1.10.540.10">
    <property type="entry name" value="Acyl-CoA dehydrogenase/oxidase, N-terminal domain"/>
    <property type="match status" value="1"/>
</dbReference>
<dbReference type="Gene3D" id="1.20.140.10">
    <property type="entry name" value="Butyryl-CoA Dehydrogenase, subunit A, domain 3"/>
    <property type="match status" value="1"/>
</dbReference>
<dbReference type="Pfam" id="PF02771">
    <property type="entry name" value="Acyl-CoA_dh_N"/>
    <property type="match status" value="1"/>
</dbReference>
<dbReference type="RefSeq" id="WP_007183894.1">
    <property type="nucleotide sequence ID" value="NZ_AKGD01000001.1"/>
</dbReference>
<dbReference type="Pfam" id="PF00441">
    <property type="entry name" value="Acyl-CoA_dh_1"/>
    <property type="match status" value="1"/>
</dbReference>
<evidence type="ECO:0000259" key="9">
    <source>
        <dbReference type="Pfam" id="PF02771"/>
    </source>
</evidence>
<dbReference type="GO" id="GO:0003995">
    <property type="term" value="F:acyl-CoA dehydrogenase activity"/>
    <property type="evidence" value="ECO:0007669"/>
    <property type="project" value="TreeGrafter"/>
</dbReference>
<evidence type="ECO:0000256" key="3">
    <source>
        <dbReference type="ARBA" id="ARBA00022630"/>
    </source>
</evidence>
<dbReference type="InterPro" id="IPR009075">
    <property type="entry name" value="AcylCo_DH/oxidase_C"/>
</dbReference>
<name>I8I3V7_9GAMM</name>
<comment type="similarity">
    <text evidence="2 6">Belongs to the acyl-CoA dehydrogenase family.</text>
</comment>
<protein>
    <recommendedName>
        <fullName evidence="12">Acyl-CoA dehydrogenase</fullName>
    </recommendedName>
</protein>